<evidence type="ECO:0000256" key="2">
    <source>
        <dbReference type="ARBA" id="ARBA00010944"/>
    </source>
</evidence>
<keyword evidence="6" id="KW-0521">NADP</keyword>
<dbReference type="Gene3D" id="3.90.25.10">
    <property type="entry name" value="UDP-galactose 4-epimerase, domain 1"/>
    <property type="match status" value="1"/>
</dbReference>
<dbReference type="AlphaFoldDB" id="A0A420DG92"/>
<dbReference type="EC" id="1.1.1.133" evidence="3 6"/>
<feature type="domain" description="RmlD-like substrate binding" evidence="7">
    <location>
        <begin position="6"/>
        <end position="288"/>
    </location>
</feature>
<keyword evidence="9" id="KW-1185">Reference proteome</keyword>
<dbReference type="NCBIfam" id="TIGR01214">
    <property type="entry name" value="rmlD"/>
    <property type="match status" value="1"/>
</dbReference>
<evidence type="ECO:0000256" key="4">
    <source>
        <dbReference type="ARBA" id="ARBA00017099"/>
    </source>
</evidence>
<dbReference type="SUPFAM" id="SSF51735">
    <property type="entry name" value="NAD(P)-binding Rossmann-fold domains"/>
    <property type="match status" value="1"/>
</dbReference>
<dbReference type="PANTHER" id="PTHR10491">
    <property type="entry name" value="DTDP-4-DEHYDRORHAMNOSE REDUCTASE"/>
    <property type="match status" value="1"/>
</dbReference>
<reference evidence="8 9" key="1">
    <citation type="submission" date="2018-09" db="EMBL/GenBank/DDBJ databases">
        <title>Genomic Encyclopedia of Archaeal and Bacterial Type Strains, Phase II (KMG-II): from individual species to whole genera.</title>
        <authorList>
            <person name="Goeker M."/>
        </authorList>
    </citation>
    <scope>NUCLEOTIDE SEQUENCE [LARGE SCALE GENOMIC DNA]</scope>
    <source>
        <strain evidence="8 9">DSM 11458</strain>
    </source>
</reference>
<dbReference type="Gene3D" id="3.40.50.720">
    <property type="entry name" value="NAD(P)-binding Rossmann-like Domain"/>
    <property type="match status" value="1"/>
</dbReference>
<dbReference type="InterPro" id="IPR029903">
    <property type="entry name" value="RmlD-like-bd"/>
</dbReference>
<dbReference type="EMBL" id="RAQK01000003">
    <property type="protein sequence ID" value="RKE92100.1"/>
    <property type="molecule type" value="Genomic_DNA"/>
</dbReference>
<proteinExistence type="inferred from homology"/>
<comment type="pathway">
    <text evidence="1 6">Carbohydrate biosynthesis; dTDP-L-rhamnose biosynthesis.</text>
</comment>
<comment type="similarity">
    <text evidence="2 6">Belongs to the dTDP-4-dehydrorhamnose reductase family.</text>
</comment>
<name>A0A420DG92_9RHOB</name>
<keyword evidence="6" id="KW-0560">Oxidoreductase</keyword>
<dbReference type="Proteomes" id="UP000284407">
    <property type="component" value="Unassembled WGS sequence"/>
</dbReference>
<dbReference type="InterPro" id="IPR005913">
    <property type="entry name" value="dTDP_dehydrorham_reduct"/>
</dbReference>
<gene>
    <name evidence="8" type="ORF">C8N30_3857</name>
</gene>
<evidence type="ECO:0000256" key="1">
    <source>
        <dbReference type="ARBA" id="ARBA00004781"/>
    </source>
</evidence>
<comment type="cofactor">
    <cofactor evidence="6">
        <name>Mg(2+)</name>
        <dbReference type="ChEBI" id="CHEBI:18420"/>
    </cofactor>
    <text evidence="6">Binds 1 Mg(2+) ion per monomer.</text>
</comment>
<dbReference type="InterPro" id="IPR036291">
    <property type="entry name" value="NAD(P)-bd_dom_sf"/>
</dbReference>
<dbReference type="CDD" id="cd05254">
    <property type="entry name" value="dTDP_HR_like_SDR_e"/>
    <property type="match status" value="1"/>
</dbReference>
<dbReference type="PANTHER" id="PTHR10491:SF4">
    <property type="entry name" value="METHIONINE ADENOSYLTRANSFERASE 2 SUBUNIT BETA"/>
    <property type="match status" value="1"/>
</dbReference>
<evidence type="ECO:0000256" key="3">
    <source>
        <dbReference type="ARBA" id="ARBA00012929"/>
    </source>
</evidence>
<evidence type="ECO:0000256" key="6">
    <source>
        <dbReference type="RuleBase" id="RU364082"/>
    </source>
</evidence>
<evidence type="ECO:0000256" key="5">
    <source>
        <dbReference type="ARBA" id="ARBA00048200"/>
    </source>
</evidence>
<dbReference type="UniPathway" id="UPA00124"/>
<organism evidence="8 9">
    <name type="scientific">Sulfitobacter guttiformis</name>
    <dbReference type="NCBI Taxonomy" id="74349"/>
    <lineage>
        <taxon>Bacteria</taxon>
        <taxon>Pseudomonadati</taxon>
        <taxon>Pseudomonadota</taxon>
        <taxon>Alphaproteobacteria</taxon>
        <taxon>Rhodobacterales</taxon>
        <taxon>Roseobacteraceae</taxon>
        <taxon>Sulfitobacter</taxon>
    </lineage>
</organism>
<sequence>MGGLTMHILVFGHSGQVATELRALASDTLRITALDRAAADLTDPAACAAAVAEHAPDAVINAAAYTAVDRAETEEKIAHLINADAPAAIAQACAVQGIPFVTISTDYVFSGDGSTPWTPADMTAPQGAYGRTKLAGEQAVALAGGSYAILRTSWVVSSHGNNFVKTMLRLGAERDALTIVADQIGGPTGAAEIAKACVVIAQKLATDKTCAGIYHFAGAPDTSWADFARTIFDKAGITCAVTDIPSSDYPTPATRPLNSRMDCSATTATFGVPRPDWRASLDAILTQLTPQQNAS</sequence>
<evidence type="ECO:0000259" key="7">
    <source>
        <dbReference type="Pfam" id="PF04321"/>
    </source>
</evidence>
<dbReference type="GO" id="GO:0019305">
    <property type="term" value="P:dTDP-rhamnose biosynthetic process"/>
    <property type="evidence" value="ECO:0007669"/>
    <property type="project" value="UniProtKB-UniPathway"/>
</dbReference>
<comment type="caution">
    <text evidence="8">The sequence shown here is derived from an EMBL/GenBank/DDBJ whole genome shotgun (WGS) entry which is preliminary data.</text>
</comment>
<accession>A0A420DG92</accession>
<evidence type="ECO:0000313" key="9">
    <source>
        <dbReference type="Proteomes" id="UP000284407"/>
    </source>
</evidence>
<dbReference type="STRING" id="1443111.Z949_138"/>
<dbReference type="GO" id="GO:0008831">
    <property type="term" value="F:dTDP-4-dehydrorhamnose reductase activity"/>
    <property type="evidence" value="ECO:0007669"/>
    <property type="project" value="UniProtKB-EC"/>
</dbReference>
<dbReference type="Pfam" id="PF04321">
    <property type="entry name" value="RmlD_sub_bind"/>
    <property type="match status" value="1"/>
</dbReference>
<evidence type="ECO:0000313" key="8">
    <source>
        <dbReference type="EMBL" id="RKE92100.1"/>
    </source>
</evidence>
<protein>
    <recommendedName>
        <fullName evidence="4 6">dTDP-4-dehydrorhamnose reductase</fullName>
        <ecNumber evidence="3 6">1.1.1.133</ecNumber>
    </recommendedName>
</protein>
<comment type="function">
    <text evidence="6">Catalyzes the reduction of dTDP-6-deoxy-L-lyxo-4-hexulose to yield dTDP-L-rhamnose.</text>
</comment>
<comment type="catalytic activity">
    <reaction evidence="5 6">
        <text>dTDP-beta-L-rhamnose + NADP(+) = dTDP-4-dehydro-beta-L-rhamnose + NADPH + H(+)</text>
        <dbReference type="Rhea" id="RHEA:21796"/>
        <dbReference type="ChEBI" id="CHEBI:15378"/>
        <dbReference type="ChEBI" id="CHEBI:57510"/>
        <dbReference type="ChEBI" id="CHEBI:57783"/>
        <dbReference type="ChEBI" id="CHEBI:58349"/>
        <dbReference type="ChEBI" id="CHEBI:62830"/>
        <dbReference type="EC" id="1.1.1.133"/>
    </reaction>
</comment>